<dbReference type="EMBL" id="CP002083">
    <property type="protein sequence ID" value="ADJ24291.1"/>
    <property type="molecule type" value="Genomic_DNA"/>
</dbReference>
<accession>D8JSJ7</accession>
<keyword evidence="2" id="KW-1185">Reference proteome</keyword>
<protein>
    <submittedName>
        <fullName evidence="1">Uncharacterized protein</fullName>
    </submittedName>
</protein>
<evidence type="ECO:0000313" key="1">
    <source>
        <dbReference type="EMBL" id="ADJ24291.1"/>
    </source>
</evidence>
<reference evidence="2" key="1">
    <citation type="journal article" date="2011" name="J. Bacteriol.">
        <title>Genome sequences of eight morphologically diverse alphaproteobacteria.</title>
        <authorList>
            <consortium name="US DOE Joint Genome Institute"/>
            <person name="Brown P.J."/>
            <person name="Kysela D.T."/>
            <person name="Buechlein A."/>
            <person name="Hemmerich C."/>
            <person name="Brun Y.V."/>
        </authorList>
    </citation>
    <scope>NUCLEOTIDE SEQUENCE [LARGE SCALE GENOMIC DNA]</scope>
    <source>
        <strain evidence="2">ATCC 51888 / DSM 1869 / NCIB 11706 / TK 0415</strain>
    </source>
</reference>
<sequence precursor="true">MSKVLSAVMLAFVAVSFGGGGLRAQEGPGGAINPNRDCQTILTCNFRKGGSWRGCVSSYSCRKCEFVPAPCSIVGGKKRRLCRQLQCDWNGT</sequence>
<gene>
    <name evidence="1" type="ordered locus">Hden_2495</name>
</gene>
<name>D8JSJ7_HYPDA</name>
<dbReference type="KEGG" id="hdn:Hden_2495"/>
<dbReference type="OrthoDB" id="7933829at2"/>
<dbReference type="AlphaFoldDB" id="D8JSJ7"/>
<evidence type="ECO:0000313" key="2">
    <source>
        <dbReference type="Proteomes" id="UP000002033"/>
    </source>
</evidence>
<dbReference type="HOGENOM" id="CLU_2409300_0_0_5"/>
<proteinExistence type="predicted"/>
<organism evidence="1 2">
    <name type="scientific">Hyphomicrobium denitrificans (strain ATCC 51888 / DSM 1869 / NCIMB 11706 / TK 0415)</name>
    <dbReference type="NCBI Taxonomy" id="582899"/>
    <lineage>
        <taxon>Bacteria</taxon>
        <taxon>Pseudomonadati</taxon>
        <taxon>Pseudomonadota</taxon>
        <taxon>Alphaproteobacteria</taxon>
        <taxon>Hyphomicrobiales</taxon>
        <taxon>Hyphomicrobiaceae</taxon>
        <taxon>Hyphomicrobium</taxon>
    </lineage>
</organism>
<dbReference type="Proteomes" id="UP000002033">
    <property type="component" value="Chromosome"/>
</dbReference>